<dbReference type="EMBL" id="CP006608">
    <property type="protein sequence ID" value="AGR59334.1"/>
    <property type="molecule type" value="Genomic_DNA"/>
</dbReference>
<dbReference type="Proteomes" id="UP000015042">
    <property type="component" value="Chromosome"/>
</dbReference>
<accession>S5MXL5</accession>
<dbReference type="HOGENOM" id="CLU_3204954_0_0_6"/>
<sequence length="45" mass="4942">MLINFMRSMILNVAGDSQWVNSGFILPGISVGITDTTFYQISDMG</sequence>
<proteinExistence type="predicted"/>
<evidence type="ECO:0000313" key="2">
    <source>
        <dbReference type="Proteomes" id="UP000015042"/>
    </source>
</evidence>
<name>S5MXL5_SALBN</name>
<organism evidence="1 2">
    <name type="scientific">Salmonella bongori N268-08</name>
    <dbReference type="NCBI Taxonomy" id="1197719"/>
    <lineage>
        <taxon>Bacteria</taxon>
        <taxon>Pseudomonadati</taxon>
        <taxon>Pseudomonadota</taxon>
        <taxon>Gammaproteobacteria</taxon>
        <taxon>Enterobacterales</taxon>
        <taxon>Enterobacteriaceae</taxon>
        <taxon>Salmonella</taxon>
    </lineage>
</organism>
<protein>
    <submittedName>
        <fullName evidence="1">Uncharacterized protein</fullName>
    </submittedName>
</protein>
<dbReference type="AlphaFoldDB" id="S5MXL5"/>
<gene>
    <name evidence="1" type="ORF">A464_2149</name>
</gene>
<dbReference type="PATRIC" id="fig|1197719.3.peg.2142"/>
<evidence type="ECO:0000313" key="1">
    <source>
        <dbReference type="EMBL" id="AGR59334.1"/>
    </source>
</evidence>
<dbReference type="KEGG" id="sbz:A464_2149"/>
<reference evidence="1 2" key="1">
    <citation type="submission" date="2013-07" db="EMBL/GenBank/DDBJ databases">
        <title>Genome sequence of Salmonella bongori N268-08 - a rare clinical isolate.</title>
        <authorList>
            <person name="Marti R."/>
            <person name="Hagens S."/>
            <person name="Loessner M.J."/>
            <person name="Klumpp J."/>
        </authorList>
    </citation>
    <scope>NUCLEOTIDE SEQUENCE [LARGE SCALE GENOMIC DNA]</scope>
    <source>
        <strain evidence="1 2">N268-08</strain>
    </source>
</reference>